<keyword evidence="5 11" id="KW-0902">Two-component regulatory system</keyword>
<dbReference type="STRING" id="981085.W9RL08"/>
<feature type="compositionally biased region" description="Polar residues" evidence="13">
    <location>
        <begin position="492"/>
        <end position="507"/>
    </location>
</feature>
<dbReference type="FunFam" id="1.10.10.60:FF:000007">
    <property type="entry name" value="Two-component response regulator"/>
    <property type="match status" value="1"/>
</dbReference>
<evidence type="ECO:0000256" key="2">
    <source>
        <dbReference type="ARBA" id="ARBA00006015"/>
    </source>
</evidence>
<comment type="function">
    <text evidence="11">Transcriptional activator that binds specific DNA sequence.</text>
</comment>
<accession>W9RL08</accession>
<evidence type="ECO:0000256" key="12">
    <source>
        <dbReference type="PROSITE-ProRule" id="PRU00169"/>
    </source>
</evidence>
<dbReference type="PIRSF" id="PIRSF036392">
    <property type="entry name" value="RR_ARR_type-B"/>
    <property type="match status" value="1"/>
</dbReference>
<dbReference type="GO" id="GO:0000160">
    <property type="term" value="P:phosphorelay signal transduction system"/>
    <property type="evidence" value="ECO:0007669"/>
    <property type="project" value="UniProtKB-KW"/>
</dbReference>
<feature type="compositionally biased region" description="Basic and acidic residues" evidence="13">
    <location>
        <begin position="199"/>
        <end position="209"/>
    </location>
</feature>
<evidence type="ECO:0000256" key="5">
    <source>
        <dbReference type="ARBA" id="ARBA00023012"/>
    </source>
</evidence>
<evidence type="ECO:0000256" key="1">
    <source>
        <dbReference type="ARBA" id="ARBA00004123"/>
    </source>
</evidence>
<proteinExistence type="inferred from homology"/>
<dbReference type="eggNOG" id="KOG1601">
    <property type="taxonomic scope" value="Eukaryota"/>
</dbReference>
<feature type="modified residue" description="4-aspartylphosphate" evidence="12">
    <location>
        <position position="76"/>
    </location>
</feature>
<feature type="domain" description="HTH myb-type" evidence="15">
    <location>
        <begin position="209"/>
        <end position="268"/>
    </location>
</feature>
<dbReference type="GO" id="GO:0009736">
    <property type="term" value="P:cytokinin-activated signaling pathway"/>
    <property type="evidence" value="ECO:0007669"/>
    <property type="project" value="UniProtKB-KW"/>
</dbReference>
<keyword evidence="8 11" id="KW-0010">Activator</keyword>
<keyword evidence="10 11" id="KW-0539">Nucleus</keyword>
<dbReference type="PANTHER" id="PTHR43874:SF205">
    <property type="entry name" value="TWO-COMPONENT RESPONSE REGULATOR ORR23"/>
    <property type="match status" value="1"/>
</dbReference>
<evidence type="ECO:0000313" key="17">
    <source>
        <dbReference type="Proteomes" id="UP000030645"/>
    </source>
</evidence>
<feature type="region of interest" description="Disordered" evidence="13">
    <location>
        <begin position="145"/>
        <end position="216"/>
    </location>
</feature>
<sequence length="691" mass="75064">MTVEDQRGSDGGKYVSLDRFPVGMRVLAVDDDPICLKVLENLLRKCQYQVTTTNQAVKALKMLVENRNKFDLVISDVNMPDMDGFKLLELVGLDMELPVIMLSAHSDTKLVMKGVTHGACDYLLKPVRIEELKNIWQHVIRRRKLDTKDQSKSPNHDKACRENGEGGKGVAATGNEDQNVKFNRKRKDQNKDEEEEGEEKGRENEDPSTQKKPRVVWSPELHKKFVAAVHQLGVDKAFPKKILDLMNVEGLTRENVASHLQKFRGYLKKASMVPAIGGKDTSYMRTGALEGFGDLHSLAGSVRLANTALSSSLTHGRMLRRLNSPAGLTLTGSTSTGLIQLSNPQNLSNSVKNLLQQTKCPNHLVDISALNNPTGFTVSSGLQDARAAVASSSTAPNYSSNTLMLPGIAQQTHSGGALGNQSSVRVAASDPKAFDLEINDSSNFLDHNHCNESWQGAVQASKFPSTAFPMSGPSNQGQMRCNNLVISSTTSQIGKNPHNFSSASSLPTPLGDSRGDIEGQDGFIGNIVHTANFTARQRWEEHGKDNQGLNQNSNAINSFVSANAINSLNQSLDQNNAGCSQSFNASILDELNGGTLSVFQPSEIGESAADTKTEPSGNYLFEQAKAPDALQDSYGLIDDIICAMMKQCVHCVYIVTALPCVIQGQNETTLMDGEFGLDTCSLGSWMQDFTA</sequence>
<dbReference type="InterPro" id="IPR001789">
    <property type="entry name" value="Sig_transdc_resp-reg_receiver"/>
</dbReference>
<feature type="region of interest" description="Disordered" evidence="13">
    <location>
        <begin position="492"/>
        <end position="516"/>
    </location>
</feature>
<dbReference type="SMART" id="SM00448">
    <property type="entry name" value="REC"/>
    <property type="match status" value="1"/>
</dbReference>
<dbReference type="PROSITE" id="PS50110">
    <property type="entry name" value="RESPONSE_REGULATORY"/>
    <property type="match status" value="1"/>
</dbReference>
<evidence type="ECO:0000256" key="3">
    <source>
        <dbReference type="ARBA" id="ARBA00022553"/>
    </source>
</evidence>
<dbReference type="InterPro" id="IPR045279">
    <property type="entry name" value="ARR-like"/>
</dbReference>
<evidence type="ECO:0000256" key="10">
    <source>
        <dbReference type="ARBA" id="ARBA00023242"/>
    </source>
</evidence>
<keyword evidence="6 11" id="KW-0805">Transcription regulation</keyword>
<dbReference type="Gene3D" id="3.40.50.2300">
    <property type="match status" value="1"/>
</dbReference>
<dbReference type="SUPFAM" id="SSF52172">
    <property type="entry name" value="CheY-like"/>
    <property type="match status" value="1"/>
</dbReference>
<dbReference type="InterPro" id="IPR017053">
    <property type="entry name" value="Response_reg_B-typ_pln"/>
</dbReference>
<protein>
    <recommendedName>
        <fullName evidence="11">Two-component response regulator</fullName>
    </recommendedName>
</protein>
<dbReference type="InterPro" id="IPR006447">
    <property type="entry name" value="Myb_dom_plants"/>
</dbReference>
<evidence type="ECO:0000259" key="15">
    <source>
        <dbReference type="PROSITE" id="PS51294"/>
    </source>
</evidence>
<gene>
    <name evidence="16" type="ORF">L484_016886</name>
</gene>
<evidence type="ECO:0000256" key="11">
    <source>
        <dbReference type="PIRNR" id="PIRNR036392"/>
    </source>
</evidence>
<comment type="similarity">
    <text evidence="2">Belongs to the ARR family. Type-B subfamily.</text>
</comment>
<keyword evidence="3 12" id="KW-0597">Phosphoprotein</keyword>
<feature type="domain" description="Response regulatory" evidence="14">
    <location>
        <begin position="25"/>
        <end position="140"/>
    </location>
</feature>
<dbReference type="InterPro" id="IPR017930">
    <property type="entry name" value="Myb_dom"/>
</dbReference>
<evidence type="ECO:0000256" key="9">
    <source>
        <dbReference type="ARBA" id="ARBA00023163"/>
    </source>
</evidence>
<dbReference type="Gene3D" id="1.10.10.60">
    <property type="entry name" value="Homeodomain-like"/>
    <property type="match status" value="1"/>
</dbReference>
<dbReference type="Proteomes" id="UP000030645">
    <property type="component" value="Unassembled WGS sequence"/>
</dbReference>
<evidence type="ECO:0000256" key="7">
    <source>
        <dbReference type="ARBA" id="ARBA00023125"/>
    </source>
</evidence>
<dbReference type="NCBIfam" id="TIGR01557">
    <property type="entry name" value="myb_SHAQKYF"/>
    <property type="match status" value="1"/>
</dbReference>
<evidence type="ECO:0000259" key="14">
    <source>
        <dbReference type="PROSITE" id="PS50110"/>
    </source>
</evidence>
<dbReference type="CDD" id="cd17584">
    <property type="entry name" value="REC_typeB_ARR-like"/>
    <property type="match status" value="1"/>
</dbReference>
<dbReference type="InterPro" id="IPR001005">
    <property type="entry name" value="SANT/Myb"/>
</dbReference>
<dbReference type="GO" id="GO:0003677">
    <property type="term" value="F:DNA binding"/>
    <property type="evidence" value="ECO:0007669"/>
    <property type="project" value="UniProtKB-KW"/>
</dbReference>
<reference evidence="17" key="1">
    <citation type="submission" date="2013-01" db="EMBL/GenBank/DDBJ databases">
        <title>Draft Genome Sequence of a Mulberry Tree, Morus notabilis C.K. Schneid.</title>
        <authorList>
            <person name="He N."/>
            <person name="Zhao S."/>
        </authorList>
    </citation>
    <scope>NUCLEOTIDE SEQUENCE</scope>
</reference>
<evidence type="ECO:0000256" key="13">
    <source>
        <dbReference type="SAM" id="MobiDB-lite"/>
    </source>
</evidence>
<dbReference type="EMBL" id="KE345213">
    <property type="protein sequence ID" value="EXB95582.1"/>
    <property type="molecule type" value="Genomic_DNA"/>
</dbReference>
<evidence type="ECO:0000256" key="4">
    <source>
        <dbReference type="ARBA" id="ARBA00022864"/>
    </source>
</evidence>
<keyword evidence="9 11" id="KW-0804">Transcription</keyword>
<keyword evidence="17" id="KW-1185">Reference proteome</keyword>
<evidence type="ECO:0000313" key="16">
    <source>
        <dbReference type="EMBL" id="EXB95582.1"/>
    </source>
</evidence>
<name>W9RL08_9ROSA</name>
<evidence type="ECO:0000256" key="6">
    <source>
        <dbReference type="ARBA" id="ARBA00023015"/>
    </source>
</evidence>
<dbReference type="PANTHER" id="PTHR43874">
    <property type="entry name" value="TWO-COMPONENT RESPONSE REGULATOR"/>
    <property type="match status" value="1"/>
</dbReference>
<dbReference type="Pfam" id="PF00249">
    <property type="entry name" value="Myb_DNA-binding"/>
    <property type="match status" value="1"/>
</dbReference>
<evidence type="ECO:0000256" key="8">
    <source>
        <dbReference type="ARBA" id="ARBA00023159"/>
    </source>
</evidence>
<dbReference type="InterPro" id="IPR009057">
    <property type="entry name" value="Homeodomain-like_sf"/>
</dbReference>
<dbReference type="PROSITE" id="PS51294">
    <property type="entry name" value="HTH_MYB"/>
    <property type="match status" value="1"/>
</dbReference>
<dbReference type="InterPro" id="IPR011006">
    <property type="entry name" value="CheY-like_superfamily"/>
</dbReference>
<dbReference type="AlphaFoldDB" id="W9RL08"/>
<organism evidence="16 17">
    <name type="scientific">Morus notabilis</name>
    <dbReference type="NCBI Taxonomy" id="981085"/>
    <lineage>
        <taxon>Eukaryota</taxon>
        <taxon>Viridiplantae</taxon>
        <taxon>Streptophyta</taxon>
        <taxon>Embryophyta</taxon>
        <taxon>Tracheophyta</taxon>
        <taxon>Spermatophyta</taxon>
        <taxon>Magnoliopsida</taxon>
        <taxon>eudicotyledons</taxon>
        <taxon>Gunneridae</taxon>
        <taxon>Pentapetalae</taxon>
        <taxon>rosids</taxon>
        <taxon>fabids</taxon>
        <taxon>Rosales</taxon>
        <taxon>Moraceae</taxon>
        <taxon>Moreae</taxon>
        <taxon>Morus</taxon>
    </lineage>
</organism>
<feature type="compositionally biased region" description="Basic and acidic residues" evidence="13">
    <location>
        <begin position="146"/>
        <end position="165"/>
    </location>
</feature>
<keyword evidence="7 11" id="KW-0238">DNA-binding</keyword>
<dbReference type="Pfam" id="PF00072">
    <property type="entry name" value="Response_reg"/>
    <property type="match status" value="1"/>
</dbReference>
<dbReference type="SUPFAM" id="SSF46689">
    <property type="entry name" value="Homeodomain-like"/>
    <property type="match status" value="1"/>
</dbReference>
<dbReference type="GO" id="GO:0003700">
    <property type="term" value="F:DNA-binding transcription factor activity"/>
    <property type="evidence" value="ECO:0007669"/>
    <property type="project" value="UniProtKB-UniRule"/>
</dbReference>
<comment type="subcellular location">
    <subcellularLocation>
        <location evidence="1 11">Nucleus</location>
    </subcellularLocation>
</comment>
<keyword evidence="4" id="KW-0932">Cytokinin signaling pathway</keyword>
<dbReference type="GO" id="GO:0005634">
    <property type="term" value="C:nucleus"/>
    <property type="evidence" value="ECO:0007669"/>
    <property type="project" value="UniProtKB-SubCell"/>
</dbReference>